<proteinExistence type="predicted"/>
<evidence type="ECO:0000313" key="4">
    <source>
        <dbReference type="EMBL" id="EGD56520.1"/>
    </source>
</evidence>
<keyword evidence="3" id="KW-0411">Iron-sulfur</keyword>
<name>F1YFU3_9ACTN</name>
<dbReference type="STRING" id="644548.SCNU_03177"/>
<accession>F1YFU3</accession>
<gene>
    <name evidence="4" type="ORF">SCNU_03177</name>
</gene>
<evidence type="ECO:0000256" key="3">
    <source>
        <dbReference type="ARBA" id="ARBA00023014"/>
    </source>
</evidence>
<protein>
    <submittedName>
        <fullName evidence="4">Sam dependent methyltrasnferase</fullName>
    </submittedName>
</protein>
<dbReference type="PANTHER" id="PTHR43432">
    <property type="entry name" value="SLR0285 PROTEIN"/>
    <property type="match status" value="1"/>
</dbReference>
<dbReference type="Gene3D" id="3.80.30.30">
    <property type="match status" value="1"/>
</dbReference>
<sequence>MGGMAALTELVCGDLMRSIMIPEAPGVRVHEVLARTVLESVTSDRSHRHAFAASTFRRSGEVLEVKMNAAAVLRREVRRRSWRRETVALGTSEDPYHPAEEHYRLMPQVLSVLSESQTPIALYTSSTLLLRDLSLLRLIGRSVPVTVSVSLATLDPGLSARVDPAASSPRARLEMVERLADAGLAPHIRIAPLPPLLADGTSQLDELLSALSAAGAARVSVSPLQLGGDDGADFLGWLGSEHPALVRRYRSLYGRRSFVSAEYSLGLRSRMAPLVAKYGLGSESAADDDSHADQSVLPPASCGNVSPPALTLF</sequence>
<reference evidence="4 5" key="1">
    <citation type="journal article" date="2011" name="J. Bacteriol.">
        <title>Draft Genome Sequence of Gordonia neofelifaecis NRRL B-59395, a Cholesterol-Degrading Actinomycete.</title>
        <authorList>
            <person name="Ge F."/>
            <person name="Li W."/>
            <person name="Chen G."/>
            <person name="Liu Y."/>
            <person name="Zhang G."/>
            <person name="Yong B."/>
            <person name="Wang Q."/>
            <person name="Wang N."/>
            <person name="Huang Z."/>
            <person name="Li W."/>
            <person name="Wang J."/>
            <person name="Wu C."/>
            <person name="Xie Q."/>
            <person name="Liu G."/>
        </authorList>
    </citation>
    <scope>NUCLEOTIDE SEQUENCE [LARGE SCALE GENOMIC DNA]</scope>
    <source>
        <strain evidence="4 5">NRRL B-59395</strain>
    </source>
</reference>
<organism evidence="4 5">
    <name type="scientific">Gordonia neofelifaecis NRRL B-59395</name>
    <dbReference type="NCBI Taxonomy" id="644548"/>
    <lineage>
        <taxon>Bacteria</taxon>
        <taxon>Bacillati</taxon>
        <taxon>Actinomycetota</taxon>
        <taxon>Actinomycetes</taxon>
        <taxon>Mycobacteriales</taxon>
        <taxon>Gordoniaceae</taxon>
        <taxon>Gordonia</taxon>
    </lineage>
</organism>
<dbReference type="eggNOG" id="COG1533">
    <property type="taxonomic scope" value="Bacteria"/>
</dbReference>
<keyword evidence="1" id="KW-0479">Metal-binding</keyword>
<dbReference type="PANTHER" id="PTHR43432:SF3">
    <property type="entry name" value="SLR0285 PROTEIN"/>
    <property type="match status" value="1"/>
</dbReference>
<dbReference type="AlphaFoldDB" id="F1YFU3"/>
<comment type="caution">
    <text evidence="4">The sequence shown here is derived from an EMBL/GenBank/DDBJ whole genome shotgun (WGS) entry which is preliminary data.</text>
</comment>
<keyword evidence="2" id="KW-0408">Iron</keyword>
<evidence type="ECO:0000256" key="1">
    <source>
        <dbReference type="ARBA" id="ARBA00022723"/>
    </source>
</evidence>
<dbReference type="InterPro" id="IPR040086">
    <property type="entry name" value="MJ0683-like"/>
</dbReference>
<evidence type="ECO:0000256" key="2">
    <source>
        <dbReference type="ARBA" id="ARBA00023004"/>
    </source>
</evidence>
<dbReference type="Proteomes" id="UP000035065">
    <property type="component" value="Unassembled WGS sequence"/>
</dbReference>
<dbReference type="GO" id="GO:0051536">
    <property type="term" value="F:iron-sulfur cluster binding"/>
    <property type="evidence" value="ECO:0007669"/>
    <property type="project" value="UniProtKB-KW"/>
</dbReference>
<dbReference type="EMBL" id="AEUD01000002">
    <property type="protein sequence ID" value="EGD56520.1"/>
    <property type="molecule type" value="Genomic_DNA"/>
</dbReference>
<keyword evidence="5" id="KW-1185">Reference proteome</keyword>
<dbReference type="GO" id="GO:0046872">
    <property type="term" value="F:metal ion binding"/>
    <property type="evidence" value="ECO:0007669"/>
    <property type="project" value="UniProtKB-KW"/>
</dbReference>
<evidence type="ECO:0000313" key="5">
    <source>
        <dbReference type="Proteomes" id="UP000035065"/>
    </source>
</evidence>